<evidence type="ECO:0000313" key="2">
    <source>
        <dbReference type="EMBL" id="QKS55829.1"/>
    </source>
</evidence>
<dbReference type="RefSeq" id="WP_110894485.1">
    <property type="nucleotide sequence ID" value="NZ_CP054614.1"/>
</dbReference>
<dbReference type="OrthoDB" id="2634984at2"/>
<reference evidence="1 3" key="1">
    <citation type="submission" date="2018-06" db="EMBL/GenBank/DDBJ databases">
        <title>Genomic Encyclopedia of Type Strains, Phase III (KMG-III): the genomes of soil and plant-associated and newly described type strains.</title>
        <authorList>
            <person name="Whitman W."/>
        </authorList>
    </citation>
    <scope>NUCLEOTIDE SEQUENCE [LARGE SCALE GENOMIC DNA]</scope>
    <source>
        <strain evidence="1 3">CECT 7022</strain>
    </source>
</reference>
<gene>
    <name evidence="1" type="ORF">DFQ00_102230</name>
    <name evidence="2" type="ORF">HUB98_05460</name>
</gene>
<dbReference type="EMBL" id="CP054614">
    <property type="protein sequence ID" value="QKS55829.1"/>
    <property type="molecule type" value="Genomic_DNA"/>
</dbReference>
<protein>
    <submittedName>
        <fullName evidence="1">Uncharacterized protein</fullName>
    </submittedName>
</protein>
<evidence type="ECO:0000313" key="4">
    <source>
        <dbReference type="Proteomes" id="UP000509327"/>
    </source>
</evidence>
<reference evidence="2 4" key="2">
    <citation type="submission" date="2020-06" db="EMBL/GenBank/DDBJ databases">
        <title>Complete genome of Paenibacillus barcinonensis KACC11450.</title>
        <authorList>
            <person name="Kim M."/>
            <person name="Park Y.-J."/>
            <person name="Shin J.-H."/>
        </authorList>
    </citation>
    <scope>NUCLEOTIDE SEQUENCE [LARGE SCALE GENOMIC DNA]</scope>
    <source>
        <strain evidence="2 4">KACC11450</strain>
    </source>
</reference>
<accession>A0A2V4VVV4</accession>
<evidence type="ECO:0000313" key="1">
    <source>
        <dbReference type="EMBL" id="PYE51436.1"/>
    </source>
</evidence>
<dbReference type="AlphaFoldDB" id="A0A2V4VVV4"/>
<dbReference type="Proteomes" id="UP000509327">
    <property type="component" value="Chromosome"/>
</dbReference>
<organism evidence="1 3">
    <name type="scientific">Paenibacillus barcinonensis</name>
    <dbReference type="NCBI Taxonomy" id="198119"/>
    <lineage>
        <taxon>Bacteria</taxon>
        <taxon>Bacillati</taxon>
        <taxon>Bacillota</taxon>
        <taxon>Bacilli</taxon>
        <taxon>Bacillales</taxon>
        <taxon>Paenibacillaceae</taxon>
        <taxon>Paenibacillus</taxon>
    </lineage>
</organism>
<name>A0A2V4VVV4_PAEBA</name>
<keyword evidence="4" id="KW-1185">Reference proteome</keyword>
<dbReference type="EMBL" id="QJSW01000002">
    <property type="protein sequence ID" value="PYE51436.1"/>
    <property type="molecule type" value="Genomic_DNA"/>
</dbReference>
<evidence type="ECO:0000313" key="3">
    <source>
        <dbReference type="Proteomes" id="UP000247790"/>
    </source>
</evidence>
<sequence>MDNQPLKELFYSKEMESLRQAYYNEAYRQGEFDKTIRLSDEDENVDYKWIVISFWEHRLDSGYRIDEFDTKTEAMEYANVFRKGDLYCVAKIVSQHE</sequence>
<proteinExistence type="predicted"/>
<dbReference type="Proteomes" id="UP000247790">
    <property type="component" value="Unassembled WGS sequence"/>
</dbReference>